<evidence type="ECO:0000256" key="5">
    <source>
        <dbReference type="SAM" id="Phobius"/>
    </source>
</evidence>
<evidence type="ECO:0000256" key="3">
    <source>
        <dbReference type="ARBA" id="ARBA00022989"/>
    </source>
</evidence>
<feature type="transmembrane region" description="Helical" evidence="5">
    <location>
        <begin position="235"/>
        <end position="258"/>
    </location>
</feature>
<dbReference type="Gene3D" id="6.10.280.80">
    <property type="entry name" value="NCX, peripheral helical region"/>
    <property type="match status" value="1"/>
</dbReference>
<feature type="transmembrane region" description="Helical" evidence="5">
    <location>
        <begin position="105"/>
        <end position="122"/>
    </location>
</feature>
<dbReference type="Proteomes" id="UP000563524">
    <property type="component" value="Unassembled WGS sequence"/>
</dbReference>
<dbReference type="Gene3D" id="1.20.1420.30">
    <property type="entry name" value="NCX, central ion-binding region"/>
    <property type="match status" value="2"/>
</dbReference>
<dbReference type="GO" id="GO:0005886">
    <property type="term" value="C:plasma membrane"/>
    <property type="evidence" value="ECO:0007669"/>
    <property type="project" value="TreeGrafter"/>
</dbReference>
<name>A0A840I227_9PROT</name>
<dbReference type="NCBIfam" id="TIGR00367">
    <property type="entry name" value="calcium/sodium antiporter"/>
    <property type="match status" value="1"/>
</dbReference>
<feature type="domain" description="Sodium/calcium exchanger membrane region" evidence="6">
    <location>
        <begin position="171"/>
        <end position="312"/>
    </location>
</feature>
<feature type="domain" description="Sodium/calcium exchanger membrane region" evidence="6">
    <location>
        <begin position="2"/>
        <end position="142"/>
    </location>
</feature>
<feature type="transmembrane region" description="Helical" evidence="5">
    <location>
        <begin position="270"/>
        <end position="290"/>
    </location>
</feature>
<reference evidence="7 8" key="1">
    <citation type="submission" date="2020-08" db="EMBL/GenBank/DDBJ databases">
        <title>Genomic Encyclopedia of Type Strains, Phase IV (KMG-IV): sequencing the most valuable type-strain genomes for metagenomic binning, comparative biology and taxonomic classification.</title>
        <authorList>
            <person name="Goeker M."/>
        </authorList>
    </citation>
    <scope>NUCLEOTIDE SEQUENCE [LARGE SCALE GENOMIC DNA]</scope>
    <source>
        <strain evidence="7 8">DSM 102850</strain>
    </source>
</reference>
<gene>
    <name evidence="7" type="ORF">GGQ59_001580</name>
</gene>
<evidence type="ECO:0000259" key="6">
    <source>
        <dbReference type="Pfam" id="PF01699"/>
    </source>
</evidence>
<keyword evidence="4 5" id="KW-0472">Membrane</keyword>
<dbReference type="InterPro" id="IPR004481">
    <property type="entry name" value="K/Na/Ca-exchanger"/>
</dbReference>
<protein>
    <submittedName>
        <fullName evidence="7">Cation:H+ antiporter</fullName>
    </submittedName>
</protein>
<evidence type="ECO:0000256" key="4">
    <source>
        <dbReference type="ARBA" id="ARBA00023136"/>
    </source>
</evidence>
<feature type="transmembrane region" description="Helical" evidence="5">
    <location>
        <begin position="166"/>
        <end position="186"/>
    </location>
</feature>
<feature type="transmembrane region" description="Helical" evidence="5">
    <location>
        <begin position="297"/>
        <end position="313"/>
    </location>
</feature>
<sequence length="315" mass="32187">MSFLLIAVGLVGLLFGGEMLVRGAVSLAKRLGISPLVIGLTLVGFGTSTPELVTSIQAALAGSPGVAVGNVVGSNIANVLLILGMAALIAPVAADPRAFRRDGGALIAATILGVLTILLGTIEWELGLVLICGLVLYLAAVLMIERRDVEAGRLVEESETLTEAPGGAAVAFLFFLGGLVVTVLGARFLVTGAVDIARSFGVSEAVIGLTLVAVGTSLPELVTSVIAARKGQADVALGNVVGSNIYNILGILGVTALVRPLEVPPEIARFDVWVMAASTVALVVAVVSGWRVTRTEGAMLLAAYAAYIAWLVLQL</sequence>
<dbReference type="RefSeq" id="WP_183817245.1">
    <property type="nucleotide sequence ID" value="NZ_JACHOB010000002.1"/>
</dbReference>
<dbReference type="EMBL" id="JACHOB010000002">
    <property type="protein sequence ID" value="MBB4659066.1"/>
    <property type="molecule type" value="Genomic_DNA"/>
</dbReference>
<keyword evidence="2 5" id="KW-0812">Transmembrane</keyword>
<feature type="transmembrane region" description="Helical" evidence="5">
    <location>
        <begin position="76"/>
        <end position="93"/>
    </location>
</feature>
<dbReference type="PANTHER" id="PTHR10846:SF8">
    <property type="entry name" value="INNER MEMBRANE PROTEIN YRBG"/>
    <property type="match status" value="1"/>
</dbReference>
<feature type="transmembrane region" description="Helical" evidence="5">
    <location>
        <begin position="128"/>
        <end position="145"/>
    </location>
</feature>
<comment type="subcellular location">
    <subcellularLocation>
        <location evidence="1">Membrane</location>
        <topology evidence="1">Multi-pass membrane protein</topology>
    </subcellularLocation>
</comment>
<accession>A0A840I227</accession>
<evidence type="ECO:0000313" key="8">
    <source>
        <dbReference type="Proteomes" id="UP000563524"/>
    </source>
</evidence>
<dbReference type="InterPro" id="IPR004837">
    <property type="entry name" value="NaCa_Exmemb"/>
</dbReference>
<evidence type="ECO:0000256" key="2">
    <source>
        <dbReference type="ARBA" id="ARBA00022692"/>
    </source>
</evidence>
<keyword evidence="8" id="KW-1185">Reference proteome</keyword>
<dbReference type="PANTHER" id="PTHR10846">
    <property type="entry name" value="SODIUM/POTASSIUM/CALCIUM EXCHANGER"/>
    <property type="match status" value="1"/>
</dbReference>
<dbReference type="GO" id="GO:0008273">
    <property type="term" value="F:calcium, potassium:sodium antiporter activity"/>
    <property type="evidence" value="ECO:0007669"/>
    <property type="project" value="TreeGrafter"/>
</dbReference>
<dbReference type="AlphaFoldDB" id="A0A840I227"/>
<evidence type="ECO:0000256" key="1">
    <source>
        <dbReference type="ARBA" id="ARBA00004141"/>
    </source>
</evidence>
<organism evidence="7 8">
    <name type="scientific">Parvularcula dongshanensis</name>
    <dbReference type="NCBI Taxonomy" id="1173995"/>
    <lineage>
        <taxon>Bacteria</taxon>
        <taxon>Pseudomonadati</taxon>
        <taxon>Pseudomonadota</taxon>
        <taxon>Alphaproteobacteria</taxon>
        <taxon>Parvularculales</taxon>
        <taxon>Parvularculaceae</taxon>
        <taxon>Parvularcula</taxon>
    </lineage>
</organism>
<comment type="caution">
    <text evidence="7">The sequence shown here is derived from an EMBL/GenBank/DDBJ whole genome shotgun (WGS) entry which is preliminary data.</text>
</comment>
<proteinExistence type="predicted"/>
<dbReference type="Pfam" id="PF01699">
    <property type="entry name" value="Na_Ca_ex"/>
    <property type="match status" value="2"/>
</dbReference>
<dbReference type="InterPro" id="IPR044880">
    <property type="entry name" value="NCX_ion-bd_dom_sf"/>
</dbReference>
<keyword evidence="3 5" id="KW-1133">Transmembrane helix</keyword>
<evidence type="ECO:0000313" key="7">
    <source>
        <dbReference type="EMBL" id="MBB4659066.1"/>
    </source>
</evidence>
<dbReference type="GO" id="GO:0006874">
    <property type="term" value="P:intracellular calcium ion homeostasis"/>
    <property type="evidence" value="ECO:0007669"/>
    <property type="project" value="TreeGrafter"/>
</dbReference>
<dbReference type="GO" id="GO:0005262">
    <property type="term" value="F:calcium channel activity"/>
    <property type="evidence" value="ECO:0007669"/>
    <property type="project" value="TreeGrafter"/>
</dbReference>
<feature type="transmembrane region" description="Helical" evidence="5">
    <location>
        <begin position="206"/>
        <end position="228"/>
    </location>
</feature>